<dbReference type="EMBL" id="WQMS01000016">
    <property type="protein sequence ID" value="MVO78813.1"/>
    <property type="molecule type" value="Genomic_DNA"/>
</dbReference>
<dbReference type="RefSeq" id="WP_181599961.1">
    <property type="nucleotide sequence ID" value="NZ_WQMS01000016.1"/>
</dbReference>
<name>A0A6I4J3X3_9SPHN</name>
<dbReference type="AlphaFoldDB" id="A0A6I4J3X3"/>
<organism evidence="1 2">
    <name type="scientific">Sphingomonas horti</name>
    <dbReference type="NCBI Taxonomy" id="2682842"/>
    <lineage>
        <taxon>Bacteria</taxon>
        <taxon>Pseudomonadati</taxon>
        <taxon>Pseudomonadota</taxon>
        <taxon>Alphaproteobacteria</taxon>
        <taxon>Sphingomonadales</taxon>
        <taxon>Sphingomonadaceae</taxon>
        <taxon>Sphingomonas</taxon>
    </lineage>
</organism>
<accession>A0A6I4J3X3</accession>
<sequence>MSQPVSQFLHPFDVARHPSLEPDLKRAILASWASDRAAVEGQPSLRNPPGIRRPIPVDDIFEALRSIDRQEGASAASLQ</sequence>
<comment type="caution">
    <text evidence="1">The sequence shown here is derived from an EMBL/GenBank/DDBJ whole genome shotgun (WGS) entry which is preliminary data.</text>
</comment>
<keyword evidence="2" id="KW-1185">Reference proteome</keyword>
<reference evidence="1 2" key="1">
    <citation type="submission" date="2019-12" db="EMBL/GenBank/DDBJ databases">
        <authorList>
            <person name="Huq M.A."/>
        </authorList>
    </citation>
    <scope>NUCLEOTIDE SEQUENCE [LARGE SCALE GENOMIC DNA]</scope>
    <source>
        <strain evidence="1 2">MAH-20</strain>
    </source>
</reference>
<evidence type="ECO:0000313" key="2">
    <source>
        <dbReference type="Proteomes" id="UP000441389"/>
    </source>
</evidence>
<proteinExistence type="predicted"/>
<gene>
    <name evidence="1" type="ORF">GON01_12825</name>
</gene>
<protein>
    <submittedName>
        <fullName evidence="1">Uncharacterized protein</fullName>
    </submittedName>
</protein>
<evidence type="ECO:0000313" key="1">
    <source>
        <dbReference type="EMBL" id="MVO78813.1"/>
    </source>
</evidence>
<dbReference type="Proteomes" id="UP000441389">
    <property type="component" value="Unassembled WGS sequence"/>
</dbReference>